<evidence type="ECO:0000313" key="10">
    <source>
        <dbReference type="Proteomes" id="UP000294911"/>
    </source>
</evidence>
<gene>
    <name evidence="9" type="ORF">EV191_10138</name>
</gene>
<proteinExistence type="inferred from homology"/>
<keyword evidence="10" id="KW-1185">Reference proteome</keyword>
<dbReference type="RefSeq" id="WP_243658658.1">
    <property type="nucleotide sequence ID" value="NZ_SLXQ01000001.1"/>
</dbReference>
<evidence type="ECO:0000256" key="7">
    <source>
        <dbReference type="ARBA" id="ARBA00024033"/>
    </source>
</evidence>
<evidence type="ECO:0000256" key="6">
    <source>
        <dbReference type="ARBA" id="ARBA00023136"/>
    </source>
</evidence>
<keyword evidence="4 8" id="KW-0812">Transmembrane</keyword>
<feature type="transmembrane region" description="Helical" evidence="8">
    <location>
        <begin position="152"/>
        <end position="172"/>
    </location>
</feature>
<name>A0A4R2R3C6_9PSEU</name>
<dbReference type="InterPro" id="IPR018584">
    <property type="entry name" value="GT87"/>
</dbReference>
<feature type="transmembrane region" description="Helical" evidence="8">
    <location>
        <begin position="184"/>
        <end position="205"/>
    </location>
</feature>
<dbReference type="GO" id="GO:0016758">
    <property type="term" value="F:hexosyltransferase activity"/>
    <property type="evidence" value="ECO:0007669"/>
    <property type="project" value="InterPro"/>
</dbReference>
<keyword evidence="3 9" id="KW-0808">Transferase</keyword>
<feature type="transmembrane region" description="Helical" evidence="8">
    <location>
        <begin position="128"/>
        <end position="146"/>
    </location>
</feature>
<feature type="transmembrane region" description="Helical" evidence="8">
    <location>
        <begin position="377"/>
        <end position="394"/>
    </location>
</feature>
<evidence type="ECO:0000313" key="9">
    <source>
        <dbReference type="EMBL" id="TCP56098.1"/>
    </source>
</evidence>
<organism evidence="9 10">
    <name type="scientific">Tamaricihabitans halophyticus</name>
    <dbReference type="NCBI Taxonomy" id="1262583"/>
    <lineage>
        <taxon>Bacteria</taxon>
        <taxon>Bacillati</taxon>
        <taxon>Actinomycetota</taxon>
        <taxon>Actinomycetes</taxon>
        <taxon>Pseudonocardiales</taxon>
        <taxon>Pseudonocardiaceae</taxon>
        <taxon>Tamaricihabitans</taxon>
    </lineage>
</organism>
<dbReference type="AlphaFoldDB" id="A0A4R2R3C6"/>
<comment type="caution">
    <text evidence="9">The sequence shown here is derived from an EMBL/GenBank/DDBJ whole genome shotgun (WGS) entry which is preliminary data.</text>
</comment>
<sequence length="407" mass="43731">MRVEARTPLRRPSFRVAAVLLVLGIAAGVLAGIGGWQLGADSGVYRAGALSLLHDQPLYGPQRMSFLPDWVNLPFIYPPAAAVLFLPLAIAPASLAWGLFVAASVFALYATVRAVLRAETRAGRLRPVWLTGVAASVGLTVLLIGLEPIWKTLFLGQINILLMALVVLDVLVVGGTGRRYGGMLIGVAAAVKLTPLIFVVHLLVVRRWADAARAVGTFLGLQLLAFLFVPGQAAEYWTELGGDLELVDTGDWIFNQSLEGTMLRLTAEAHWSAPVALGIGAVLAIPAVWLVRWFSTRGDQVSALLVTGFLGLLVSPISWTHHWVWAVPLLVMLLARAHWRTAGATLLMFASCVVMFVPNGNGVEFSWGPIEFLLGNSYVFFPVVFGAVLCVRALRKGRAERSAQAAG</sequence>
<keyword evidence="9" id="KW-0328">Glycosyltransferase</keyword>
<evidence type="ECO:0000256" key="4">
    <source>
        <dbReference type="ARBA" id="ARBA00022692"/>
    </source>
</evidence>
<dbReference type="Pfam" id="PF09594">
    <property type="entry name" value="GT87"/>
    <property type="match status" value="1"/>
</dbReference>
<evidence type="ECO:0000256" key="5">
    <source>
        <dbReference type="ARBA" id="ARBA00022989"/>
    </source>
</evidence>
<feature type="transmembrane region" description="Helical" evidence="8">
    <location>
        <begin position="211"/>
        <end position="229"/>
    </location>
</feature>
<evidence type="ECO:0000256" key="8">
    <source>
        <dbReference type="SAM" id="Phobius"/>
    </source>
</evidence>
<dbReference type="EMBL" id="SLXQ01000001">
    <property type="protein sequence ID" value="TCP56098.1"/>
    <property type="molecule type" value="Genomic_DNA"/>
</dbReference>
<dbReference type="GO" id="GO:0005886">
    <property type="term" value="C:plasma membrane"/>
    <property type="evidence" value="ECO:0007669"/>
    <property type="project" value="UniProtKB-SubCell"/>
</dbReference>
<accession>A0A4R2R3C6</accession>
<reference evidence="9 10" key="1">
    <citation type="submission" date="2019-03" db="EMBL/GenBank/DDBJ databases">
        <title>Genomic Encyclopedia of Type Strains, Phase IV (KMG-IV): sequencing the most valuable type-strain genomes for metagenomic binning, comparative biology and taxonomic classification.</title>
        <authorList>
            <person name="Goeker M."/>
        </authorList>
    </citation>
    <scope>NUCLEOTIDE SEQUENCE [LARGE SCALE GENOMIC DNA]</scope>
    <source>
        <strain evidence="9 10">DSM 45765</strain>
    </source>
</reference>
<comment type="similarity">
    <text evidence="7">Belongs to the glycosyltransferase 87 family.</text>
</comment>
<feature type="transmembrane region" description="Helical" evidence="8">
    <location>
        <begin position="303"/>
        <end position="325"/>
    </location>
</feature>
<dbReference type="Proteomes" id="UP000294911">
    <property type="component" value="Unassembled WGS sequence"/>
</dbReference>
<evidence type="ECO:0000256" key="2">
    <source>
        <dbReference type="ARBA" id="ARBA00022475"/>
    </source>
</evidence>
<protein>
    <submittedName>
        <fullName evidence="9">Alpha-1,2-mannosyltransferase</fullName>
    </submittedName>
</protein>
<keyword evidence="6 8" id="KW-0472">Membrane</keyword>
<evidence type="ECO:0000256" key="3">
    <source>
        <dbReference type="ARBA" id="ARBA00022679"/>
    </source>
</evidence>
<keyword evidence="5 8" id="KW-1133">Transmembrane helix</keyword>
<comment type="subcellular location">
    <subcellularLocation>
        <location evidence="1">Cell membrane</location>
        <topology evidence="1">Multi-pass membrane protein</topology>
    </subcellularLocation>
</comment>
<feature type="transmembrane region" description="Helical" evidence="8">
    <location>
        <begin position="337"/>
        <end position="357"/>
    </location>
</feature>
<feature type="transmembrane region" description="Helical" evidence="8">
    <location>
        <begin position="95"/>
        <end position="116"/>
    </location>
</feature>
<feature type="transmembrane region" description="Helical" evidence="8">
    <location>
        <begin position="271"/>
        <end position="291"/>
    </location>
</feature>
<evidence type="ECO:0000256" key="1">
    <source>
        <dbReference type="ARBA" id="ARBA00004651"/>
    </source>
</evidence>
<keyword evidence="2" id="KW-1003">Cell membrane</keyword>